<keyword evidence="1" id="KW-0677">Repeat</keyword>
<dbReference type="Pfam" id="PF07719">
    <property type="entry name" value="TPR_2"/>
    <property type="match status" value="1"/>
</dbReference>
<evidence type="ECO:0000256" key="3">
    <source>
        <dbReference type="PROSITE-ProRule" id="PRU00339"/>
    </source>
</evidence>
<reference evidence="5" key="1">
    <citation type="submission" date="2016-10" db="EMBL/GenBank/DDBJ databases">
        <authorList>
            <person name="Varghese N."/>
            <person name="Submissions S."/>
        </authorList>
    </citation>
    <scope>NUCLEOTIDE SEQUENCE [LARGE SCALE GENOMIC DNA]</scope>
    <source>
        <strain evidence="5">CGMCC 4.3525</strain>
    </source>
</reference>
<dbReference type="InterPro" id="IPR019734">
    <property type="entry name" value="TPR_rpt"/>
</dbReference>
<dbReference type="SUPFAM" id="SSF48452">
    <property type="entry name" value="TPR-like"/>
    <property type="match status" value="1"/>
</dbReference>
<keyword evidence="2 3" id="KW-0802">TPR repeat</keyword>
<dbReference type="InterPro" id="IPR011990">
    <property type="entry name" value="TPR-like_helical_dom_sf"/>
</dbReference>
<name>A0A1H9HII2_9PSEU</name>
<dbReference type="InterPro" id="IPR011717">
    <property type="entry name" value="TPR-4"/>
</dbReference>
<dbReference type="RefSeq" id="WP_089950756.1">
    <property type="nucleotide sequence ID" value="NZ_FOFR01000004.1"/>
</dbReference>
<proteinExistence type="predicted"/>
<evidence type="ECO:0000256" key="2">
    <source>
        <dbReference type="ARBA" id="ARBA00022803"/>
    </source>
</evidence>
<sequence length="235" mass="25897">MEDRLRELWDFADLDGTEARFRAFLGEVGTDDERAEVLTQLARVEGLRENFAAGHALVDEAETLVAPDSTGRVRALLERGRLHRSAGDAEAAQPLFVAAFVLAKTRGDLSLAVDAAHMASLVDDPEKWTRQGLELVVANPELVRWLGPLHNNLGWFYYENGRYDEALDAFEKTPEAYAESGKAKTLHALGRTAEAAEAARRALEFLPHDSHDEWVEEMEAIAAGSQAPPPRPDAP</sequence>
<dbReference type="PROSITE" id="PS50005">
    <property type="entry name" value="TPR"/>
    <property type="match status" value="1"/>
</dbReference>
<evidence type="ECO:0000313" key="4">
    <source>
        <dbReference type="EMBL" id="SEQ62161.1"/>
    </source>
</evidence>
<dbReference type="STRING" id="402600.SAMN05216188_10457"/>
<dbReference type="EMBL" id="FOFR01000004">
    <property type="protein sequence ID" value="SEQ62161.1"/>
    <property type="molecule type" value="Genomic_DNA"/>
</dbReference>
<organism evidence="4 5">
    <name type="scientific">Lentzea xinjiangensis</name>
    <dbReference type="NCBI Taxonomy" id="402600"/>
    <lineage>
        <taxon>Bacteria</taxon>
        <taxon>Bacillati</taxon>
        <taxon>Actinomycetota</taxon>
        <taxon>Actinomycetes</taxon>
        <taxon>Pseudonocardiales</taxon>
        <taxon>Pseudonocardiaceae</taxon>
        <taxon>Lentzea</taxon>
    </lineage>
</organism>
<dbReference type="Pfam" id="PF07721">
    <property type="entry name" value="TPR_4"/>
    <property type="match status" value="1"/>
</dbReference>
<dbReference type="GO" id="GO:0042802">
    <property type="term" value="F:identical protein binding"/>
    <property type="evidence" value="ECO:0007669"/>
    <property type="project" value="InterPro"/>
</dbReference>
<accession>A0A1H9HII2</accession>
<evidence type="ECO:0000256" key="1">
    <source>
        <dbReference type="ARBA" id="ARBA00022737"/>
    </source>
</evidence>
<dbReference type="SMART" id="SM00028">
    <property type="entry name" value="TPR"/>
    <property type="match status" value="3"/>
</dbReference>
<keyword evidence="5" id="KW-1185">Reference proteome</keyword>
<gene>
    <name evidence="4" type="ORF">SAMN05216188_10457</name>
</gene>
<dbReference type="OrthoDB" id="3777470at2"/>
<dbReference type="Proteomes" id="UP000199352">
    <property type="component" value="Unassembled WGS sequence"/>
</dbReference>
<protein>
    <submittedName>
        <fullName evidence="4">Tetratricopeptide repeat-containing protein</fullName>
    </submittedName>
</protein>
<dbReference type="InterPro" id="IPR013105">
    <property type="entry name" value="TPR_2"/>
</dbReference>
<evidence type="ECO:0000313" key="5">
    <source>
        <dbReference type="Proteomes" id="UP000199352"/>
    </source>
</evidence>
<feature type="repeat" description="TPR" evidence="3">
    <location>
        <begin position="147"/>
        <end position="180"/>
    </location>
</feature>
<dbReference type="AlphaFoldDB" id="A0A1H9HII2"/>
<dbReference type="Gene3D" id="1.25.40.10">
    <property type="entry name" value="Tetratricopeptide repeat domain"/>
    <property type="match status" value="1"/>
</dbReference>